<dbReference type="PANTHER" id="PTHR30213">
    <property type="entry name" value="INNER MEMBRANE PROTEIN YHJD"/>
    <property type="match status" value="1"/>
</dbReference>
<evidence type="ECO:0000256" key="7">
    <source>
        <dbReference type="SAM" id="Phobius"/>
    </source>
</evidence>
<dbReference type="PANTHER" id="PTHR30213:SF0">
    <property type="entry name" value="UPF0761 MEMBRANE PROTEIN YIHY"/>
    <property type="match status" value="1"/>
</dbReference>
<feature type="transmembrane region" description="Helical" evidence="7">
    <location>
        <begin position="107"/>
        <end position="128"/>
    </location>
</feature>
<dbReference type="RefSeq" id="WP_206963323.1">
    <property type="nucleotide sequence ID" value="NZ_JBHSJN010000005.1"/>
</dbReference>
<keyword evidence="9" id="KW-1185">Reference proteome</keyword>
<dbReference type="InterPro" id="IPR017039">
    <property type="entry name" value="Virul_fac_BrkB"/>
</dbReference>
<evidence type="ECO:0000256" key="4">
    <source>
        <dbReference type="ARBA" id="ARBA00022989"/>
    </source>
</evidence>
<sequence length="294" mass="30956">MSVSSPALEKEGRRDRAAGPLSRLRTHLHDTAVALWNDNVSDCAAALTYYAVLALVPALLVTVSAIGLAAPQTTGRLIDDLTSYAPAESANALRGALREMTEARSTVWVLVVTGSVSALWSASSYLAVFRRALHAMHRVPDARPALRTAHTIVLTAILLLVLLVIGSAAIVASGPLARRTDALGGAEGAAVLSTLRWPAMLCVVVVLLMVLFRTGPPQARGVRKGLPGGVLAVLLWSTATVGFALYSENFGSYSRLYGSLAGTVVFLVWLWLTNLSLLAGAQFNAVLDHRPGAG</sequence>
<keyword evidence="3 7" id="KW-0812">Transmembrane</keyword>
<comment type="caution">
    <text evidence="8">The sequence shown here is derived from an EMBL/GenBank/DDBJ whole genome shotgun (WGS) entry which is preliminary data.</text>
</comment>
<feature type="transmembrane region" description="Helical" evidence="7">
    <location>
        <begin position="149"/>
        <end position="177"/>
    </location>
</feature>
<dbReference type="EMBL" id="JAFLRJ010000172">
    <property type="protein sequence ID" value="MBO0513908.1"/>
    <property type="molecule type" value="Genomic_DNA"/>
</dbReference>
<keyword evidence="4 7" id="KW-1133">Transmembrane helix</keyword>
<dbReference type="Proteomes" id="UP000664167">
    <property type="component" value="Unassembled WGS sequence"/>
</dbReference>
<organism evidence="8 9">
    <name type="scientific">Streptomyces beijiangensis</name>
    <dbReference type="NCBI Taxonomy" id="163361"/>
    <lineage>
        <taxon>Bacteria</taxon>
        <taxon>Bacillati</taxon>
        <taxon>Actinomycetota</taxon>
        <taxon>Actinomycetes</taxon>
        <taxon>Kitasatosporales</taxon>
        <taxon>Streptomycetaceae</taxon>
        <taxon>Streptomyces</taxon>
    </lineage>
</organism>
<evidence type="ECO:0000256" key="5">
    <source>
        <dbReference type="ARBA" id="ARBA00023136"/>
    </source>
</evidence>
<evidence type="ECO:0000256" key="2">
    <source>
        <dbReference type="ARBA" id="ARBA00022475"/>
    </source>
</evidence>
<dbReference type="NCBIfam" id="TIGR00765">
    <property type="entry name" value="yihY_not_rbn"/>
    <property type="match status" value="1"/>
</dbReference>
<comment type="subcellular location">
    <subcellularLocation>
        <location evidence="1">Cell membrane</location>
        <topology evidence="1">Multi-pass membrane protein</topology>
    </subcellularLocation>
</comment>
<evidence type="ECO:0000313" key="9">
    <source>
        <dbReference type="Proteomes" id="UP000664167"/>
    </source>
</evidence>
<evidence type="ECO:0000256" key="6">
    <source>
        <dbReference type="SAM" id="MobiDB-lite"/>
    </source>
</evidence>
<name>A0A939F9B2_9ACTN</name>
<evidence type="ECO:0000256" key="1">
    <source>
        <dbReference type="ARBA" id="ARBA00004651"/>
    </source>
</evidence>
<dbReference type="PIRSF" id="PIRSF035875">
    <property type="entry name" value="RNase_BN"/>
    <property type="match status" value="1"/>
</dbReference>
<keyword evidence="2" id="KW-1003">Cell membrane</keyword>
<feature type="region of interest" description="Disordered" evidence="6">
    <location>
        <begin position="1"/>
        <end position="20"/>
    </location>
</feature>
<feature type="transmembrane region" description="Helical" evidence="7">
    <location>
        <begin position="252"/>
        <end position="272"/>
    </location>
</feature>
<reference evidence="8" key="1">
    <citation type="submission" date="2021-03" db="EMBL/GenBank/DDBJ databases">
        <title>Streptomyces poriferae sp. nov., a novel marine sponge-derived Actinobacteria species with anti-MRSA activity.</title>
        <authorList>
            <person name="Sandoval-Powers M."/>
            <person name="Kralova S."/>
            <person name="Nguyen G.-S."/>
            <person name="Fawwal D."/>
            <person name="Degnes K."/>
            <person name="Klinkenberg G."/>
            <person name="Sletta H."/>
            <person name="Wentzel A."/>
            <person name="Liles M.R."/>
        </authorList>
    </citation>
    <scope>NUCLEOTIDE SEQUENCE</scope>
    <source>
        <strain evidence="8">DSM 41794</strain>
    </source>
</reference>
<dbReference type="GO" id="GO:0005886">
    <property type="term" value="C:plasma membrane"/>
    <property type="evidence" value="ECO:0007669"/>
    <property type="project" value="UniProtKB-SubCell"/>
</dbReference>
<proteinExistence type="predicted"/>
<feature type="compositionally biased region" description="Basic and acidic residues" evidence="6">
    <location>
        <begin position="8"/>
        <end position="17"/>
    </location>
</feature>
<feature type="transmembrane region" description="Helical" evidence="7">
    <location>
        <begin position="47"/>
        <end position="70"/>
    </location>
</feature>
<dbReference type="AlphaFoldDB" id="A0A939F9B2"/>
<dbReference type="Pfam" id="PF03631">
    <property type="entry name" value="Virul_fac_BrkB"/>
    <property type="match status" value="1"/>
</dbReference>
<feature type="transmembrane region" description="Helical" evidence="7">
    <location>
        <begin position="226"/>
        <end position="246"/>
    </location>
</feature>
<accession>A0A939F9B2</accession>
<evidence type="ECO:0000313" key="8">
    <source>
        <dbReference type="EMBL" id="MBO0513908.1"/>
    </source>
</evidence>
<evidence type="ECO:0000256" key="3">
    <source>
        <dbReference type="ARBA" id="ARBA00022692"/>
    </source>
</evidence>
<gene>
    <name evidence="8" type="ORF">J0695_19195</name>
</gene>
<protein>
    <submittedName>
        <fullName evidence="8">YihY/virulence factor BrkB family protein</fullName>
    </submittedName>
</protein>
<feature type="transmembrane region" description="Helical" evidence="7">
    <location>
        <begin position="197"/>
        <end position="214"/>
    </location>
</feature>
<keyword evidence="5 7" id="KW-0472">Membrane</keyword>